<dbReference type="PANTHER" id="PTHR22696">
    <property type="entry name" value="E3 UBIQUITIN-PROTEIN LIGASE RNF26"/>
    <property type="match status" value="1"/>
</dbReference>
<dbReference type="PANTHER" id="PTHR22696:SF1">
    <property type="entry name" value="E3 UBIQUITIN-PROTEIN LIGASE RNF26"/>
    <property type="match status" value="1"/>
</dbReference>
<dbReference type="OrthoDB" id="66726at2759"/>
<feature type="region of interest" description="Disordered" evidence="2">
    <location>
        <begin position="347"/>
        <end position="380"/>
    </location>
</feature>
<gene>
    <name evidence="5" type="ORF">Glove_402g108</name>
</gene>
<feature type="domain" description="RING-type" evidence="4">
    <location>
        <begin position="609"/>
        <end position="649"/>
    </location>
</feature>
<feature type="compositionally biased region" description="Low complexity" evidence="2">
    <location>
        <begin position="527"/>
        <end position="546"/>
    </location>
</feature>
<proteinExistence type="predicted"/>
<feature type="region of interest" description="Disordered" evidence="2">
    <location>
        <begin position="521"/>
        <end position="546"/>
    </location>
</feature>
<evidence type="ECO:0000313" key="6">
    <source>
        <dbReference type="Proteomes" id="UP000266861"/>
    </source>
</evidence>
<dbReference type="SUPFAM" id="SSF57850">
    <property type="entry name" value="RING/U-box"/>
    <property type="match status" value="1"/>
</dbReference>
<dbReference type="GO" id="GO:0008270">
    <property type="term" value="F:zinc ion binding"/>
    <property type="evidence" value="ECO:0007669"/>
    <property type="project" value="UniProtKB-KW"/>
</dbReference>
<dbReference type="Gene3D" id="3.30.40.10">
    <property type="entry name" value="Zinc/RING finger domain, C3HC4 (zinc finger)"/>
    <property type="match status" value="1"/>
</dbReference>
<keyword evidence="6" id="KW-1185">Reference proteome</keyword>
<evidence type="ECO:0000256" key="1">
    <source>
        <dbReference type="PROSITE-ProRule" id="PRU00175"/>
    </source>
</evidence>
<dbReference type="GO" id="GO:0016567">
    <property type="term" value="P:protein ubiquitination"/>
    <property type="evidence" value="ECO:0007669"/>
    <property type="project" value="TreeGrafter"/>
</dbReference>
<feature type="transmembrane region" description="Helical" evidence="3">
    <location>
        <begin position="226"/>
        <end position="245"/>
    </location>
</feature>
<sequence length="661" mass="75471">MNENGEVALEDSSMWEFMFEVMSKGMENIIRWLPGTEVVDSSGRPLDPREYQPSIWNFLYSNHLYLAIFVNVLNNRINAIVTPRNPRPLPKTTRLLIRLPCFYLMAKSTLVLLSRLVISAAYLQPYFSQWIIELGEDYTDHQSLWLCLKALAIVYIMKAFHSSLENRSLPGREQSTTLYEYALLFHYFCNISSGSPNTDLLLIAIFEVLDIFLLEVLYLHPRGIQYRLIPTSIIGITGIIHYAYALFNKSDTYPMLQSFARFPELALIAIIFICVFLHAIAYIVTGGNVRRTFFLDARSMPGLQEDYTMALYRIGTIVIETSRIDGYRNELPPIFVPLGTIFERTKKKKSRSSDKNKRQPTCGFDNEQQDTNELAPTESNGGPRRGIVWASFVLQIVQALIDVLLRAFYWIKSLYFQSPSNNNNNNNDNENNNSNTTTQIDDDNNNNTLSEDIDIDEEIYQRFLNGEFDDKDKDEDDEDFSSQMINNEFEESDSTDSENGDVDEIVPSDELLLLGNDLREHDEHDSSSTSITSPSTSITSSSSSPSSSTMHSFFAHLMHSTILTRTQYRRLTQNNMASSSLDESASLMSLITERRQPRMSSQAVTDRLCVVCHGETRQCLLKPCGCFALCNGCREMMAQRKFKACPCCRRTVEGYSRVYIP</sequence>
<reference evidence="5 6" key="1">
    <citation type="submission" date="2018-08" db="EMBL/GenBank/DDBJ databases">
        <title>Genome and evolution of the arbuscular mycorrhizal fungus Diversispora epigaea (formerly Glomus versiforme) and its bacterial endosymbionts.</title>
        <authorList>
            <person name="Sun X."/>
            <person name="Fei Z."/>
            <person name="Harrison M."/>
        </authorList>
    </citation>
    <scope>NUCLEOTIDE SEQUENCE [LARGE SCALE GENOMIC DNA]</scope>
    <source>
        <strain evidence="5 6">IT104</strain>
    </source>
</reference>
<name>A0A397H3N3_9GLOM</name>
<feature type="transmembrane region" description="Helical" evidence="3">
    <location>
        <begin position="95"/>
        <end position="123"/>
    </location>
</feature>
<dbReference type="Proteomes" id="UP000266861">
    <property type="component" value="Unassembled WGS sequence"/>
</dbReference>
<keyword evidence="1" id="KW-0862">Zinc</keyword>
<evidence type="ECO:0000259" key="4">
    <source>
        <dbReference type="PROSITE" id="PS50089"/>
    </source>
</evidence>
<dbReference type="EMBL" id="PQFF01000359">
    <property type="protein sequence ID" value="RHZ56314.1"/>
    <property type="molecule type" value="Genomic_DNA"/>
</dbReference>
<dbReference type="GO" id="GO:0061630">
    <property type="term" value="F:ubiquitin protein ligase activity"/>
    <property type="evidence" value="ECO:0007669"/>
    <property type="project" value="TreeGrafter"/>
</dbReference>
<keyword evidence="3" id="KW-0472">Membrane</keyword>
<dbReference type="InterPro" id="IPR001841">
    <property type="entry name" value="Znf_RING"/>
</dbReference>
<feature type="transmembrane region" description="Helical" evidence="3">
    <location>
        <begin position="265"/>
        <end position="284"/>
    </location>
</feature>
<keyword evidence="3" id="KW-1133">Transmembrane helix</keyword>
<protein>
    <recommendedName>
        <fullName evidence="4">RING-type domain-containing protein</fullName>
    </recommendedName>
</protein>
<keyword evidence="3" id="KW-0812">Transmembrane</keyword>
<feature type="transmembrane region" description="Helical" evidence="3">
    <location>
        <begin position="200"/>
        <end position="219"/>
    </location>
</feature>
<accession>A0A397H3N3</accession>
<evidence type="ECO:0000256" key="3">
    <source>
        <dbReference type="SAM" id="Phobius"/>
    </source>
</evidence>
<feature type="transmembrane region" description="Helical" evidence="3">
    <location>
        <begin position="387"/>
        <end position="411"/>
    </location>
</feature>
<keyword evidence="1" id="KW-0479">Metal-binding</keyword>
<evidence type="ECO:0000256" key="2">
    <source>
        <dbReference type="SAM" id="MobiDB-lite"/>
    </source>
</evidence>
<feature type="region of interest" description="Disordered" evidence="2">
    <location>
        <begin position="421"/>
        <end position="454"/>
    </location>
</feature>
<evidence type="ECO:0000313" key="5">
    <source>
        <dbReference type="EMBL" id="RHZ56314.1"/>
    </source>
</evidence>
<dbReference type="STRING" id="1348612.A0A397H3N3"/>
<dbReference type="AlphaFoldDB" id="A0A397H3N3"/>
<organism evidence="5 6">
    <name type="scientific">Diversispora epigaea</name>
    <dbReference type="NCBI Taxonomy" id="1348612"/>
    <lineage>
        <taxon>Eukaryota</taxon>
        <taxon>Fungi</taxon>
        <taxon>Fungi incertae sedis</taxon>
        <taxon>Mucoromycota</taxon>
        <taxon>Glomeromycotina</taxon>
        <taxon>Glomeromycetes</taxon>
        <taxon>Diversisporales</taxon>
        <taxon>Diversisporaceae</taxon>
        <taxon>Diversispora</taxon>
    </lineage>
</organism>
<comment type="caution">
    <text evidence="5">The sequence shown here is derived from an EMBL/GenBank/DDBJ whole genome shotgun (WGS) entry which is preliminary data.</text>
</comment>
<feature type="compositionally biased region" description="Low complexity" evidence="2">
    <location>
        <begin position="421"/>
        <end position="439"/>
    </location>
</feature>
<dbReference type="PROSITE" id="PS50089">
    <property type="entry name" value="ZF_RING_2"/>
    <property type="match status" value="1"/>
</dbReference>
<dbReference type="Pfam" id="PF13920">
    <property type="entry name" value="zf-C3HC4_3"/>
    <property type="match status" value="1"/>
</dbReference>
<keyword evidence="1" id="KW-0863">Zinc-finger</keyword>
<feature type="compositionally biased region" description="Polar residues" evidence="2">
    <location>
        <begin position="369"/>
        <end position="380"/>
    </location>
</feature>
<dbReference type="GO" id="GO:0006511">
    <property type="term" value="P:ubiquitin-dependent protein catabolic process"/>
    <property type="evidence" value="ECO:0007669"/>
    <property type="project" value="TreeGrafter"/>
</dbReference>
<feature type="transmembrane region" description="Helical" evidence="3">
    <location>
        <begin position="55"/>
        <end position="74"/>
    </location>
</feature>
<dbReference type="InterPro" id="IPR013083">
    <property type="entry name" value="Znf_RING/FYVE/PHD"/>
</dbReference>